<accession>A0A9P1N4C1</accession>
<gene>
    <name evidence="2" type="ORF">CAMP_LOCUS13457</name>
</gene>
<organism evidence="2 3">
    <name type="scientific">Caenorhabditis angaria</name>
    <dbReference type="NCBI Taxonomy" id="860376"/>
    <lineage>
        <taxon>Eukaryota</taxon>
        <taxon>Metazoa</taxon>
        <taxon>Ecdysozoa</taxon>
        <taxon>Nematoda</taxon>
        <taxon>Chromadorea</taxon>
        <taxon>Rhabditida</taxon>
        <taxon>Rhabditina</taxon>
        <taxon>Rhabditomorpha</taxon>
        <taxon>Rhabditoidea</taxon>
        <taxon>Rhabditidae</taxon>
        <taxon>Peloderinae</taxon>
        <taxon>Caenorhabditis</taxon>
    </lineage>
</organism>
<evidence type="ECO:0000256" key="1">
    <source>
        <dbReference type="SAM" id="Phobius"/>
    </source>
</evidence>
<dbReference type="Proteomes" id="UP001152747">
    <property type="component" value="Unassembled WGS sequence"/>
</dbReference>
<feature type="transmembrane region" description="Helical" evidence="1">
    <location>
        <begin position="20"/>
        <end position="43"/>
    </location>
</feature>
<keyword evidence="3" id="KW-1185">Reference proteome</keyword>
<keyword evidence="1" id="KW-1133">Transmembrane helix</keyword>
<sequence>MVVGVGLYFVAQFGIINNRYIELAIMSTYLPMPVLSSLTYLVFVRPYREYCKRVFQSICNSKTNLPINSTQTPAFATSASKN</sequence>
<evidence type="ECO:0000313" key="2">
    <source>
        <dbReference type="EMBL" id="CAI5450820.1"/>
    </source>
</evidence>
<protein>
    <submittedName>
        <fullName evidence="2">Uncharacterized protein</fullName>
    </submittedName>
</protein>
<proteinExistence type="predicted"/>
<dbReference type="InterPro" id="IPR019421">
    <property type="entry name" value="7TM_GPCR_serpentine_rcpt_Srd"/>
</dbReference>
<dbReference type="EMBL" id="CANHGI010000005">
    <property type="protein sequence ID" value="CAI5450820.1"/>
    <property type="molecule type" value="Genomic_DNA"/>
</dbReference>
<reference evidence="2" key="1">
    <citation type="submission" date="2022-11" db="EMBL/GenBank/DDBJ databases">
        <authorList>
            <person name="Kikuchi T."/>
        </authorList>
    </citation>
    <scope>NUCLEOTIDE SEQUENCE</scope>
    <source>
        <strain evidence="2">PS1010</strain>
    </source>
</reference>
<keyword evidence="1" id="KW-0472">Membrane</keyword>
<dbReference type="AlphaFoldDB" id="A0A9P1N4C1"/>
<name>A0A9P1N4C1_9PELO</name>
<evidence type="ECO:0000313" key="3">
    <source>
        <dbReference type="Proteomes" id="UP001152747"/>
    </source>
</evidence>
<comment type="caution">
    <text evidence="2">The sequence shown here is derived from an EMBL/GenBank/DDBJ whole genome shotgun (WGS) entry which is preliminary data.</text>
</comment>
<keyword evidence="1" id="KW-0812">Transmembrane</keyword>
<dbReference type="Pfam" id="PF10317">
    <property type="entry name" value="7TM_GPCR_Srd"/>
    <property type="match status" value="1"/>
</dbReference>